<reference evidence="12" key="1">
    <citation type="submission" date="2025-08" db="UniProtKB">
        <authorList>
            <consortium name="Ensembl"/>
        </authorList>
    </citation>
    <scope>IDENTIFICATION</scope>
</reference>
<dbReference type="InterPro" id="IPR043136">
    <property type="entry name" value="B30.2/SPRY_sf"/>
</dbReference>
<evidence type="ECO:0000256" key="7">
    <source>
        <dbReference type="PROSITE-ProRule" id="PRU00024"/>
    </source>
</evidence>
<feature type="coiled-coil region" evidence="8">
    <location>
        <begin position="137"/>
        <end position="171"/>
    </location>
</feature>
<dbReference type="CDD" id="cd16591">
    <property type="entry name" value="RING-HC_TRIM5-like_C-IV"/>
    <property type="match status" value="1"/>
</dbReference>
<dbReference type="Gene3D" id="3.30.40.10">
    <property type="entry name" value="Zinc/RING finger domain, C3HC4 (zinc finger)"/>
    <property type="match status" value="1"/>
</dbReference>
<dbReference type="GeneTree" id="ENSGT00940000154647"/>
<dbReference type="SUPFAM" id="SSF57845">
    <property type="entry name" value="B-box zinc-binding domain"/>
    <property type="match status" value="1"/>
</dbReference>
<accession>A0A8C6N503</accession>
<dbReference type="GO" id="GO:0008270">
    <property type="term" value="F:zinc ion binding"/>
    <property type="evidence" value="ECO:0007669"/>
    <property type="project" value="UniProtKB-KW"/>
</dbReference>
<dbReference type="Pfam" id="PF00643">
    <property type="entry name" value="zf-B_box"/>
    <property type="match status" value="1"/>
</dbReference>
<dbReference type="PROSITE" id="PS50188">
    <property type="entry name" value="B302_SPRY"/>
    <property type="match status" value="1"/>
</dbReference>
<name>A0A8C6N503_MUSSI</name>
<dbReference type="Ensembl" id="ENSMSIT00000045204.1">
    <property type="protein sequence ID" value="ENSMSIP00000035882.1"/>
    <property type="gene ID" value="ENSMSIG00000029866.1"/>
</dbReference>
<dbReference type="InterPro" id="IPR027370">
    <property type="entry name" value="Znf-RING_euk"/>
</dbReference>
<dbReference type="InterPro" id="IPR003879">
    <property type="entry name" value="Butyrophylin_SPRY"/>
</dbReference>
<dbReference type="Gene3D" id="2.60.120.920">
    <property type="match status" value="1"/>
</dbReference>
<reference evidence="12" key="2">
    <citation type="submission" date="2025-09" db="UniProtKB">
        <authorList>
            <consortium name="Ensembl"/>
        </authorList>
    </citation>
    <scope>IDENTIFICATION</scope>
</reference>
<dbReference type="Gene3D" id="3.30.160.60">
    <property type="entry name" value="Classic Zinc Finger"/>
    <property type="match status" value="1"/>
</dbReference>
<feature type="domain" description="RING-type" evidence="9">
    <location>
        <begin position="16"/>
        <end position="60"/>
    </location>
</feature>
<dbReference type="Pfam" id="PF00622">
    <property type="entry name" value="SPRY"/>
    <property type="match status" value="1"/>
</dbReference>
<dbReference type="FunFam" id="3.30.40.10:FF:000144">
    <property type="entry name" value="Tripartite motif-containing 5 (Predicted)"/>
    <property type="match status" value="1"/>
</dbReference>
<dbReference type="Pfam" id="PF13445">
    <property type="entry name" value="zf-RING_UBOX"/>
    <property type="match status" value="1"/>
</dbReference>
<evidence type="ECO:0000256" key="3">
    <source>
        <dbReference type="ARBA" id="ARBA00022723"/>
    </source>
</evidence>
<feature type="domain" description="B box-type" evidence="10">
    <location>
        <begin position="92"/>
        <end position="133"/>
    </location>
</feature>
<dbReference type="InterPro" id="IPR003877">
    <property type="entry name" value="SPRY_dom"/>
</dbReference>
<dbReference type="GO" id="GO:0005737">
    <property type="term" value="C:cytoplasm"/>
    <property type="evidence" value="ECO:0007669"/>
    <property type="project" value="UniProtKB-SubCell"/>
</dbReference>
<evidence type="ECO:0000256" key="4">
    <source>
        <dbReference type="ARBA" id="ARBA00022771"/>
    </source>
</evidence>
<dbReference type="PANTHER" id="PTHR24103">
    <property type="entry name" value="E3 UBIQUITIN-PROTEIN LIGASE TRIM"/>
    <property type="match status" value="1"/>
</dbReference>
<dbReference type="SMART" id="SM00184">
    <property type="entry name" value="RING"/>
    <property type="match status" value="1"/>
</dbReference>
<dbReference type="InterPro" id="IPR001870">
    <property type="entry name" value="B30.2/SPRY"/>
</dbReference>
<dbReference type="InterPro" id="IPR050143">
    <property type="entry name" value="TRIM/RBCC"/>
</dbReference>
<feature type="coiled-coil region" evidence="8">
    <location>
        <begin position="199"/>
        <end position="236"/>
    </location>
</feature>
<dbReference type="SMART" id="SM00336">
    <property type="entry name" value="BBOX"/>
    <property type="match status" value="1"/>
</dbReference>
<sequence length="513" mass="59601">MMASSALAMAKEEVTCPICLELLKEPVSTDCGHSFCQTCIILNYVSNRRMDGVGSCPVCRVGYLFENLRPNQNMINIIKRIKELKSIPEEKEKVFYCAQHGEKLKLFCKEDRMTICWVCERSQKHRGHQTALIEEVDQEYKEKLQAALQKLMENEKRCDKWQDDLQQQRADWENQIQRDVEYVQMELKGLRDLLDSKESEGLQELKKEKEEVMEKLEESENELREQTELVRDLISDVGHQLALSTMEMLQGMNSVLTRIQVLRLKQPQTIPKKRRRTYQVQDQVQDLNVMLQAIQGLMYVRRYWVHVTLYANNHAVIAINKEKRQIQHTSYYKRNLQISKTYNLGVLGYPAICSGKHYWEVDVSRKKTWILGLNDGLCVQPQLHSISEMGFKVKYNSSVKQRGNYQRKYGYWVIGMKNWSVYNASDECSVTHNSSVLALSLSGPPSRVGVFLDLEACTLSFYDVSNFGALIYRFYEPFFPHTVYPYFNPMECSEPMTVCGPSSSISVETQSKE</sequence>
<keyword evidence="2" id="KW-0963">Cytoplasm</keyword>
<evidence type="ECO:0000256" key="8">
    <source>
        <dbReference type="SAM" id="Coils"/>
    </source>
</evidence>
<dbReference type="PROSITE" id="PS50089">
    <property type="entry name" value="ZF_RING_2"/>
    <property type="match status" value="1"/>
</dbReference>
<dbReference type="InterPro" id="IPR013083">
    <property type="entry name" value="Znf_RING/FYVE/PHD"/>
</dbReference>
<protein>
    <submittedName>
        <fullName evidence="12">Tripartite motif-containing 30C</fullName>
    </submittedName>
</protein>
<keyword evidence="4 7" id="KW-0863">Zinc-finger</keyword>
<dbReference type="CDD" id="cd19761">
    <property type="entry name" value="Bbox2_TRIM5-like"/>
    <property type="match status" value="1"/>
</dbReference>
<evidence type="ECO:0000313" key="12">
    <source>
        <dbReference type="Ensembl" id="ENSMSIP00000035882.1"/>
    </source>
</evidence>
<dbReference type="InterPro" id="IPR013320">
    <property type="entry name" value="ConA-like_dom_sf"/>
</dbReference>
<dbReference type="SUPFAM" id="SSF49899">
    <property type="entry name" value="Concanavalin A-like lectins/glucanases"/>
    <property type="match status" value="1"/>
</dbReference>
<dbReference type="FunFam" id="3.30.160.60:FF:000386">
    <property type="entry name" value="Tripartite motif-containing 5 (Predicted)"/>
    <property type="match status" value="1"/>
</dbReference>
<proteinExistence type="predicted"/>
<dbReference type="AlphaFoldDB" id="A0A8C6N503"/>
<keyword evidence="3" id="KW-0479">Metal-binding</keyword>
<evidence type="ECO:0000256" key="6">
    <source>
        <dbReference type="ARBA" id="ARBA00023054"/>
    </source>
</evidence>
<keyword evidence="5" id="KW-0862">Zinc</keyword>
<comment type="subcellular location">
    <subcellularLocation>
        <location evidence="1">Cytoplasm</location>
    </subcellularLocation>
</comment>
<evidence type="ECO:0000259" key="11">
    <source>
        <dbReference type="PROSITE" id="PS50188"/>
    </source>
</evidence>
<evidence type="ECO:0000259" key="9">
    <source>
        <dbReference type="PROSITE" id="PS50089"/>
    </source>
</evidence>
<dbReference type="PRINTS" id="PR01407">
    <property type="entry name" value="BUTYPHLNCDUF"/>
</dbReference>
<organism evidence="12 13">
    <name type="scientific">Mus spicilegus</name>
    <name type="common">Mound-building mouse</name>
    <dbReference type="NCBI Taxonomy" id="10103"/>
    <lineage>
        <taxon>Eukaryota</taxon>
        <taxon>Metazoa</taxon>
        <taxon>Chordata</taxon>
        <taxon>Craniata</taxon>
        <taxon>Vertebrata</taxon>
        <taxon>Euteleostomi</taxon>
        <taxon>Mammalia</taxon>
        <taxon>Eutheria</taxon>
        <taxon>Euarchontoglires</taxon>
        <taxon>Glires</taxon>
        <taxon>Rodentia</taxon>
        <taxon>Myomorpha</taxon>
        <taxon>Muroidea</taxon>
        <taxon>Muridae</taxon>
        <taxon>Murinae</taxon>
        <taxon>Mus</taxon>
        <taxon>Mus</taxon>
    </lineage>
</organism>
<dbReference type="SMART" id="SM00449">
    <property type="entry name" value="SPRY"/>
    <property type="match status" value="1"/>
</dbReference>
<evidence type="ECO:0000259" key="10">
    <source>
        <dbReference type="PROSITE" id="PS50119"/>
    </source>
</evidence>
<dbReference type="InterPro" id="IPR017907">
    <property type="entry name" value="Znf_RING_CS"/>
</dbReference>
<dbReference type="SUPFAM" id="SSF57850">
    <property type="entry name" value="RING/U-box"/>
    <property type="match status" value="1"/>
</dbReference>
<dbReference type="Proteomes" id="UP000694415">
    <property type="component" value="Unplaced"/>
</dbReference>
<evidence type="ECO:0000313" key="13">
    <source>
        <dbReference type="Proteomes" id="UP000694415"/>
    </source>
</evidence>
<evidence type="ECO:0000256" key="1">
    <source>
        <dbReference type="ARBA" id="ARBA00004496"/>
    </source>
</evidence>
<keyword evidence="13" id="KW-1185">Reference proteome</keyword>
<dbReference type="InterPro" id="IPR001841">
    <property type="entry name" value="Znf_RING"/>
</dbReference>
<feature type="domain" description="B30.2/SPRY" evidence="11">
    <location>
        <begin position="286"/>
        <end position="505"/>
    </location>
</feature>
<evidence type="ECO:0000256" key="5">
    <source>
        <dbReference type="ARBA" id="ARBA00022833"/>
    </source>
</evidence>
<keyword evidence="6 8" id="KW-0175">Coiled coil</keyword>
<dbReference type="PROSITE" id="PS50119">
    <property type="entry name" value="ZF_BBOX"/>
    <property type="match status" value="1"/>
</dbReference>
<evidence type="ECO:0000256" key="2">
    <source>
        <dbReference type="ARBA" id="ARBA00022490"/>
    </source>
</evidence>
<dbReference type="InterPro" id="IPR000315">
    <property type="entry name" value="Znf_B-box"/>
</dbReference>
<dbReference type="PROSITE" id="PS00518">
    <property type="entry name" value="ZF_RING_1"/>
    <property type="match status" value="1"/>
</dbReference>